<organism evidence="1 2">
    <name type="scientific">Strongylus vulgaris</name>
    <name type="common">Blood worm</name>
    <dbReference type="NCBI Taxonomy" id="40348"/>
    <lineage>
        <taxon>Eukaryota</taxon>
        <taxon>Metazoa</taxon>
        <taxon>Ecdysozoa</taxon>
        <taxon>Nematoda</taxon>
        <taxon>Chromadorea</taxon>
        <taxon>Rhabditida</taxon>
        <taxon>Rhabditina</taxon>
        <taxon>Rhabditomorpha</taxon>
        <taxon>Strongyloidea</taxon>
        <taxon>Strongylidae</taxon>
        <taxon>Strongylus</taxon>
    </lineage>
</organism>
<proteinExistence type="predicted"/>
<dbReference type="EMBL" id="UYYB01107598">
    <property type="protein sequence ID" value="VDM80170.1"/>
    <property type="molecule type" value="Genomic_DNA"/>
</dbReference>
<keyword evidence="2" id="KW-1185">Reference proteome</keyword>
<protein>
    <submittedName>
        <fullName evidence="1">Uncharacterized protein</fullName>
    </submittedName>
</protein>
<reference evidence="1 2" key="1">
    <citation type="submission" date="2018-11" db="EMBL/GenBank/DDBJ databases">
        <authorList>
            <consortium name="Pathogen Informatics"/>
        </authorList>
    </citation>
    <scope>NUCLEOTIDE SEQUENCE [LARGE SCALE GENOMIC DNA]</scope>
</reference>
<sequence length="77" mass="8689">MSREGVIDEDELSVRIRLAWLQWSLTGVLYDKRMPCIAVHGCTVICSTVSYGGKYWPSIRKEEKVHGDKDAAMDLSS</sequence>
<dbReference type="AlphaFoldDB" id="A0A3P7J467"/>
<name>A0A3P7J467_STRVU</name>
<evidence type="ECO:0000313" key="1">
    <source>
        <dbReference type="EMBL" id="VDM80170.1"/>
    </source>
</evidence>
<gene>
    <name evidence="1" type="ORF">SVUK_LOCUS15168</name>
</gene>
<accession>A0A3P7J467</accession>
<dbReference type="Proteomes" id="UP000270094">
    <property type="component" value="Unassembled WGS sequence"/>
</dbReference>
<evidence type="ECO:0000313" key="2">
    <source>
        <dbReference type="Proteomes" id="UP000270094"/>
    </source>
</evidence>